<proteinExistence type="predicted"/>
<dbReference type="SUPFAM" id="SSF48452">
    <property type="entry name" value="TPR-like"/>
    <property type="match status" value="1"/>
</dbReference>
<comment type="caution">
    <text evidence="2">The sequence shown here is derived from an EMBL/GenBank/DDBJ whole genome shotgun (WGS) entry which is preliminary data.</text>
</comment>
<reference evidence="2 3" key="1">
    <citation type="submission" date="2019-06" db="EMBL/GenBank/DDBJ databases">
        <title>Whole genome sequence for Rhodospirillaceae sp. R148.</title>
        <authorList>
            <person name="Wang G."/>
        </authorList>
    </citation>
    <scope>NUCLEOTIDE SEQUENCE [LARGE SCALE GENOMIC DNA]</scope>
    <source>
        <strain evidence="2 3">R148</strain>
    </source>
</reference>
<dbReference type="Gene3D" id="1.25.40.10">
    <property type="entry name" value="Tetratricopeptide repeat domain"/>
    <property type="match status" value="2"/>
</dbReference>
<keyword evidence="1" id="KW-0732">Signal</keyword>
<sequence>MQAKTYGALLIALGLIGGSGATPSFAQAPAEACYVTPVPAECAEPLLKELLSRIDSLQDDDKEEPKYALIDKLIQHGYLDSAFKVARPMKESRLKSTKLLILGTLYADQRDYAKTYEALDLLSDPEHKRTLQTSIVRAFVSDGEVEPALLLVKEVGDETLSDSFQASLVHRFVLEKRFELAWQNVQEINRPSLRNGTLAELAFGQLRERAFSEVLHTVAAIDDPALQAQVYAQLGILAHNLEKTQEADSLFSKALETVLRLEDAAHENTDHVRRTIVPMLQGSDRLDPAQRVAEGIDNPYDRLINLAQIAAQRARQGEPQKARDLFTRNLAEMSQISDPHLRVESVGWQAQAMMESGFTDEALKVVAQIANPINKHNAQERLARIALSRKDYGLAEEILNGIELESRRLVGLMTMAAVTIGVKGQEDLPYRLADATQSALEMDELEGSGEVLNYLIEVRLRLKQFEQVQSLINWYEDPEDRFRALSKLGFATAEAGENGIAVETLERRLDLLVPGETEWDLTRIARTAQTVPLNLEPADTVRLSGRLDDPKKQRLFLNVVAITLAERERLEGARTLVRLAEDPLLGKDFELAELGALLFQSLDAKSQDSQVD</sequence>
<organism evidence="2 3">
    <name type="scientific">Denitrobaculum tricleocarpae</name>
    <dbReference type="NCBI Taxonomy" id="2591009"/>
    <lineage>
        <taxon>Bacteria</taxon>
        <taxon>Pseudomonadati</taxon>
        <taxon>Pseudomonadota</taxon>
        <taxon>Alphaproteobacteria</taxon>
        <taxon>Rhodospirillales</taxon>
        <taxon>Rhodospirillaceae</taxon>
        <taxon>Denitrobaculum</taxon>
    </lineage>
</organism>
<dbReference type="EMBL" id="VHSH01000001">
    <property type="protein sequence ID" value="TQV83603.1"/>
    <property type="molecule type" value="Genomic_DNA"/>
</dbReference>
<accession>A0A545U2G8</accession>
<dbReference type="AlphaFoldDB" id="A0A545U2G8"/>
<keyword evidence="3" id="KW-1185">Reference proteome</keyword>
<evidence type="ECO:0000313" key="3">
    <source>
        <dbReference type="Proteomes" id="UP000315252"/>
    </source>
</evidence>
<name>A0A545U2G8_9PROT</name>
<dbReference type="RefSeq" id="WP_142894840.1">
    <property type="nucleotide sequence ID" value="NZ_ML660052.1"/>
</dbReference>
<feature type="chain" id="PRO_5022026782" evidence="1">
    <location>
        <begin position="27"/>
        <end position="612"/>
    </location>
</feature>
<evidence type="ECO:0000313" key="2">
    <source>
        <dbReference type="EMBL" id="TQV83603.1"/>
    </source>
</evidence>
<gene>
    <name evidence="2" type="ORF">FKG95_03155</name>
</gene>
<feature type="signal peptide" evidence="1">
    <location>
        <begin position="1"/>
        <end position="26"/>
    </location>
</feature>
<dbReference type="InterPro" id="IPR011990">
    <property type="entry name" value="TPR-like_helical_dom_sf"/>
</dbReference>
<evidence type="ECO:0000256" key="1">
    <source>
        <dbReference type="SAM" id="SignalP"/>
    </source>
</evidence>
<protein>
    <submittedName>
        <fullName evidence="2">Gene transfer agent family protein</fullName>
    </submittedName>
</protein>
<dbReference type="Proteomes" id="UP000315252">
    <property type="component" value="Unassembled WGS sequence"/>
</dbReference>